<evidence type="ECO:0000313" key="4">
    <source>
        <dbReference type="EMBL" id="KAK4548843.1"/>
    </source>
</evidence>
<dbReference type="EMBL" id="JAVFHQ010000006">
    <property type="protein sequence ID" value="KAK4548843.1"/>
    <property type="molecule type" value="Genomic_DNA"/>
</dbReference>
<comment type="similarity">
    <text evidence="2">Belongs to the NAD(P)-dependent epimerase/dehydratase family. Dihydroflavonol-4-reductase subfamily.</text>
</comment>
<feature type="domain" description="NAD-dependent epimerase/dehydratase" evidence="3">
    <location>
        <begin position="21"/>
        <end position="271"/>
    </location>
</feature>
<sequence>MAETKVNDAAADLAIPIHSLVLVTGTSGFLGSHIADQLLLAGYRVRGTTRDLSRSSWVAKLFHERYGKDAFELRVVPEMAAEGAFDRVIEGCDAVVHVAATTTYAADPNTVIRPTVNGLQNVLSAASRTPSIRRFVLTSSSTAARQPAPNKEFHVDSSSWNDAIIEKAWAPPPYEASRSRVVYGASKVEEEHALWTFVDQHHPNFVVNAVLPNFNIGEILSPSPPKSSSSGWVRGLYEGDKADTEYMRSFTPQYMVDVKDTARLHVAALMFEDVRGERLFAFAEPFNYKKLISCMSKVAPNGRHELPDGIEDAAEDVSTVANGRSVELLRRLGRQGWTPMEQSVEENVGVASGRSALQSQRS</sequence>
<dbReference type="PANTHER" id="PTHR10366">
    <property type="entry name" value="NAD DEPENDENT EPIMERASE/DEHYDRATASE"/>
    <property type="match status" value="1"/>
</dbReference>
<keyword evidence="1" id="KW-0560">Oxidoreductase</keyword>
<accession>A0AAV9JTJ1</accession>
<name>A0AAV9JTJ1_9PEZI</name>
<protein>
    <recommendedName>
        <fullName evidence="3">NAD-dependent epimerase/dehydratase domain-containing protein</fullName>
    </recommendedName>
</protein>
<dbReference type="SUPFAM" id="SSF51735">
    <property type="entry name" value="NAD(P)-binding Rossmann-fold domains"/>
    <property type="match status" value="1"/>
</dbReference>
<dbReference type="Pfam" id="PF01370">
    <property type="entry name" value="Epimerase"/>
    <property type="match status" value="1"/>
</dbReference>
<reference evidence="4 5" key="1">
    <citation type="submission" date="2021-11" db="EMBL/GenBank/DDBJ databases">
        <title>Black yeast isolated from Biological Soil Crust.</title>
        <authorList>
            <person name="Kurbessoian T."/>
        </authorList>
    </citation>
    <scope>NUCLEOTIDE SEQUENCE [LARGE SCALE GENOMIC DNA]</scope>
    <source>
        <strain evidence="4 5">CCFEE 5522</strain>
    </source>
</reference>
<keyword evidence="5" id="KW-1185">Reference proteome</keyword>
<organism evidence="4 5">
    <name type="scientific">Oleoguttula mirabilis</name>
    <dbReference type="NCBI Taxonomy" id="1507867"/>
    <lineage>
        <taxon>Eukaryota</taxon>
        <taxon>Fungi</taxon>
        <taxon>Dikarya</taxon>
        <taxon>Ascomycota</taxon>
        <taxon>Pezizomycotina</taxon>
        <taxon>Dothideomycetes</taxon>
        <taxon>Dothideomycetidae</taxon>
        <taxon>Mycosphaerellales</taxon>
        <taxon>Teratosphaeriaceae</taxon>
        <taxon>Oleoguttula</taxon>
    </lineage>
</organism>
<dbReference type="GO" id="GO:0016616">
    <property type="term" value="F:oxidoreductase activity, acting on the CH-OH group of donors, NAD or NADP as acceptor"/>
    <property type="evidence" value="ECO:0007669"/>
    <property type="project" value="TreeGrafter"/>
</dbReference>
<dbReference type="Proteomes" id="UP001324427">
    <property type="component" value="Unassembled WGS sequence"/>
</dbReference>
<dbReference type="PANTHER" id="PTHR10366:SF562">
    <property type="entry name" value="ALDEHYDE REDUCTASE II (AFU_ORTHOLOGUE AFUA_1G11360)"/>
    <property type="match status" value="1"/>
</dbReference>
<dbReference type="InterPro" id="IPR050425">
    <property type="entry name" value="NAD(P)_dehydrat-like"/>
</dbReference>
<evidence type="ECO:0000256" key="2">
    <source>
        <dbReference type="ARBA" id="ARBA00023445"/>
    </source>
</evidence>
<dbReference type="InterPro" id="IPR001509">
    <property type="entry name" value="Epimerase_deHydtase"/>
</dbReference>
<proteinExistence type="inferred from homology"/>
<comment type="caution">
    <text evidence="4">The sequence shown here is derived from an EMBL/GenBank/DDBJ whole genome shotgun (WGS) entry which is preliminary data.</text>
</comment>
<dbReference type="AlphaFoldDB" id="A0AAV9JTJ1"/>
<dbReference type="FunFam" id="3.40.50.720:FF:000426">
    <property type="entry name" value="Aldehyde reductase 2"/>
    <property type="match status" value="1"/>
</dbReference>
<dbReference type="InterPro" id="IPR036291">
    <property type="entry name" value="NAD(P)-bd_dom_sf"/>
</dbReference>
<evidence type="ECO:0000256" key="1">
    <source>
        <dbReference type="ARBA" id="ARBA00023002"/>
    </source>
</evidence>
<gene>
    <name evidence="4" type="ORF">LTR36_008616</name>
</gene>
<dbReference type="Gene3D" id="3.40.50.720">
    <property type="entry name" value="NAD(P)-binding Rossmann-like Domain"/>
    <property type="match status" value="1"/>
</dbReference>
<evidence type="ECO:0000313" key="5">
    <source>
        <dbReference type="Proteomes" id="UP001324427"/>
    </source>
</evidence>
<evidence type="ECO:0000259" key="3">
    <source>
        <dbReference type="Pfam" id="PF01370"/>
    </source>
</evidence>